<dbReference type="GO" id="GO:0005737">
    <property type="term" value="C:cytoplasm"/>
    <property type="evidence" value="ECO:0007669"/>
    <property type="project" value="TreeGrafter"/>
</dbReference>
<organism evidence="12 13">
    <name type="scientific">Tetradesmus obliquus</name>
    <name type="common">Green alga</name>
    <name type="synonym">Acutodesmus obliquus</name>
    <dbReference type="NCBI Taxonomy" id="3088"/>
    <lineage>
        <taxon>Eukaryota</taxon>
        <taxon>Viridiplantae</taxon>
        <taxon>Chlorophyta</taxon>
        <taxon>core chlorophytes</taxon>
        <taxon>Chlorophyceae</taxon>
        <taxon>CS clade</taxon>
        <taxon>Sphaeropleales</taxon>
        <taxon>Scenedesmaceae</taxon>
        <taxon>Tetradesmus</taxon>
    </lineage>
</organism>
<proteinExistence type="predicted"/>
<dbReference type="PANTHER" id="PTHR21266:SF32">
    <property type="entry name" value="CHOLESTEROL 7-DESATURASE NVD"/>
    <property type="match status" value="1"/>
</dbReference>
<dbReference type="GO" id="GO:0016020">
    <property type="term" value="C:membrane"/>
    <property type="evidence" value="ECO:0007669"/>
    <property type="project" value="UniProtKB-SubCell"/>
</dbReference>
<dbReference type="PROSITE" id="PS51296">
    <property type="entry name" value="RIESKE"/>
    <property type="match status" value="1"/>
</dbReference>
<dbReference type="STRING" id="3088.A0A383V820"/>
<keyword evidence="6" id="KW-0560">Oxidoreductase</keyword>
<evidence type="ECO:0000256" key="7">
    <source>
        <dbReference type="ARBA" id="ARBA00023004"/>
    </source>
</evidence>
<dbReference type="Gene3D" id="2.102.10.10">
    <property type="entry name" value="Rieske [2Fe-2S] iron-sulphur domain"/>
    <property type="match status" value="1"/>
</dbReference>
<evidence type="ECO:0000256" key="2">
    <source>
        <dbReference type="ARBA" id="ARBA00022692"/>
    </source>
</evidence>
<evidence type="ECO:0000256" key="4">
    <source>
        <dbReference type="ARBA" id="ARBA00022723"/>
    </source>
</evidence>
<gene>
    <name evidence="12" type="ORF">BQ4739_LOCUS1819</name>
</gene>
<dbReference type="SUPFAM" id="SSF50022">
    <property type="entry name" value="ISP domain"/>
    <property type="match status" value="1"/>
</dbReference>
<keyword evidence="7" id="KW-0408">Iron</keyword>
<protein>
    <recommendedName>
        <fullName evidence="11">Rieske domain-containing protein</fullName>
    </recommendedName>
</protein>
<keyword evidence="2 10" id="KW-0812">Transmembrane</keyword>
<feature type="transmembrane region" description="Helical" evidence="10">
    <location>
        <begin position="523"/>
        <end position="544"/>
    </location>
</feature>
<keyword evidence="3" id="KW-0001">2Fe-2S</keyword>
<dbReference type="AlphaFoldDB" id="A0A383V820"/>
<evidence type="ECO:0000313" key="13">
    <source>
        <dbReference type="Proteomes" id="UP000256970"/>
    </source>
</evidence>
<evidence type="ECO:0000313" key="12">
    <source>
        <dbReference type="EMBL" id="SZX61311.1"/>
    </source>
</evidence>
<evidence type="ECO:0000256" key="1">
    <source>
        <dbReference type="ARBA" id="ARBA00004370"/>
    </source>
</evidence>
<evidence type="ECO:0000256" key="8">
    <source>
        <dbReference type="ARBA" id="ARBA00023014"/>
    </source>
</evidence>
<dbReference type="Proteomes" id="UP000256970">
    <property type="component" value="Unassembled WGS sequence"/>
</dbReference>
<evidence type="ECO:0000256" key="10">
    <source>
        <dbReference type="SAM" id="Phobius"/>
    </source>
</evidence>
<dbReference type="PANTHER" id="PTHR21266">
    <property type="entry name" value="IRON-SULFUR DOMAIN CONTAINING PROTEIN"/>
    <property type="match status" value="1"/>
</dbReference>
<dbReference type="GO" id="GO:0046872">
    <property type="term" value="F:metal ion binding"/>
    <property type="evidence" value="ECO:0007669"/>
    <property type="project" value="UniProtKB-KW"/>
</dbReference>
<accession>A0A383V820</accession>
<evidence type="ECO:0000256" key="5">
    <source>
        <dbReference type="ARBA" id="ARBA00022989"/>
    </source>
</evidence>
<dbReference type="GO" id="GO:0016491">
    <property type="term" value="F:oxidoreductase activity"/>
    <property type="evidence" value="ECO:0007669"/>
    <property type="project" value="UniProtKB-KW"/>
</dbReference>
<evidence type="ECO:0000256" key="3">
    <source>
        <dbReference type="ARBA" id="ARBA00022714"/>
    </source>
</evidence>
<dbReference type="EMBL" id="FNXT01000134">
    <property type="protein sequence ID" value="SZX61311.1"/>
    <property type="molecule type" value="Genomic_DNA"/>
</dbReference>
<feature type="transmembrane region" description="Helical" evidence="10">
    <location>
        <begin position="486"/>
        <end position="511"/>
    </location>
</feature>
<evidence type="ECO:0000259" key="11">
    <source>
        <dbReference type="PROSITE" id="PS51296"/>
    </source>
</evidence>
<dbReference type="Pfam" id="PF00355">
    <property type="entry name" value="Rieske"/>
    <property type="match status" value="1"/>
</dbReference>
<evidence type="ECO:0000256" key="9">
    <source>
        <dbReference type="ARBA" id="ARBA00023136"/>
    </source>
</evidence>
<dbReference type="InterPro" id="IPR036922">
    <property type="entry name" value="Rieske_2Fe-2S_sf"/>
</dbReference>
<keyword evidence="5 10" id="KW-1133">Transmembrane helix</keyword>
<sequence>MLVPHSPTTTTCHRRSSALAQQIPHLYSFKYLHKRQPHAVNGRQTPPAVVDNQQQDSWQDSNAADVLQGCTAAPAAEAAPQQQQIKEQFDWFKAWYPVAVLEDLDPALPCQVRLLGMDLAVWWDRTAGQWRAFQDRCPHRLAPLSEGRIDDASGHLYCNYHGWTFEGSGACSGIPQLPQGQAINSRKACVASYPTAAREGLLWVWPDASAAAAAESAAESAWPGLAPELEQRGAAAHSSRHGWYFRDLPTPWLAVKENADNDASHDTVLHHGAGFSNRQYAKPLAMQLQEMTPTGYTVSEASGQFTDTIRFPCGARRDYGVSAGVAYIVPTGVGTTRQYHAFLTPQPAKRTASNSSGRPVVPPRTLKGRLQALLRAVRPVWAWHMFSHLLVDADLAMQRSVDINRSRDDRVYMPAAADAGPAAYMRWLKEYGSGGPPVAKLASPYMGADPAQPRSRQQLLDRFDSHTQQCKACRTAYQRLQVARQVAAVVALLAGGAAVAAAALLASGVVGSSSSSGGVLGRGVAVVLGLWAAGGLAGGLWAAFGRILQSFVFVDYDKHHPSKM</sequence>
<evidence type="ECO:0000256" key="6">
    <source>
        <dbReference type="ARBA" id="ARBA00023002"/>
    </source>
</evidence>
<keyword evidence="8" id="KW-0411">Iron-sulfur</keyword>
<dbReference type="InterPro" id="IPR050584">
    <property type="entry name" value="Cholesterol_7-desaturase"/>
</dbReference>
<keyword evidence="9 10" id="KW-0472">Membrane</keyword>
<name>A0A383V820_TETOB</name>
<keyword evidence="13" id="KW-1185">Reference proteome</keyword>
<keyword evidence="4" id="KW-0479">Metal-binding</keyword>
<feature type="domain" description="Rieske" evidence="11">
    <location>
        <begin position="95"/>
        <end position="204"/>
    </location>
</feature>
<reference evidence="12 13" key="1">
    <citation type="submission" date="2016-10" db="EMBL/GenBank/DDBJ databases">
        <authorList>
            <person name="Cai Z."/>
        </authorList>
    </citation>
    <scope>NUCLEOTIDE SEQUENCE [LARGE SCALE GENOMIC DNA]</scope>
</reference>
<dbReference type="InterPro" id="IPR017941">
    <property type="entry name" value="Rieske_2Fe-2S"/>
</dbReference>
<dbReference type="SUPFAM" id="SSF55961">
    <property type="entry name" value="Bet v1-like"/>
    <property type="match status" value="1"/>
</dbReference>
<dbReference type="GO" id="GO:0051537">
    <property type="term" value="F:2 iron, 2 sulfur cluster binding"/>
    <property type="evidence" value="ECO:0007669"/>
    <property type="project" value="UniProtKB-KW"/>
</dbReference>
<comment type="subcellular location">
    <subcellularLocation>
        <location evidence="1">Membrane</location>
    </subcellularLocation>
</comment>